<gene>
    <name evidence="1" type="primary">88</name>
    <name evidence="1" type="ORF">SEA_JUMBO_88</name>
</gene>
<dbReference type="Proteomes" id="UP000203357">
    <property type="component" value="Segment"/>
</dbReference>
<accession>A0A1B3B0V2</accession>
<sequence>MILVMTPDKTVTAMICSDRNRADYGNKCEKNKSKIYRARERREFARDTARYLSRRR</sequence>
<keyword evidence="2" id="KW-1185">Reference proteome</keyword>
<name>A0A1B3B0V2_9CAUD</name>
<reference evidence="2" key="1">
    <citation type="submission" date="2016-07" db="EMBL/GenBank/DDBJ databases">
        <authorList>
            <person name="Florea S."/>
            <person name="Webb J.S."/>
            <person name="Jaromczyk J."/>
            <person name="Schardl C.L."/>
        </authorList>
    </citation>
    <scope>NUCLEOTIDE SEQUENCE [LARGE SCALE GENOMIC DNA]</scope>
</reference>
<evidence type="ECO:0000313" key="2">
    <source>
        <dbReference type="Proteomes" id="UP000203357"/>
    </source>
</evidence>
<dbReference type="KEGG" id="vg:29067978"/>
<dbReference type="RefSeq" id="YP_009291053.1">
    <property type="nucleotide sequence ID" value="NC_031109.1"/>
</dbReference>
<dbReference type="EMBL" id="KX557281">
    <property type="protein sequence ID" value="AOE44596.1"/>
    <property type="molecule type" value="Genomic_DNA"/>
</dbReference>
<organism evidence="1 2">
    <name type="scientific">Gordonia phage Jumbo</name>
    <dbReference type="NCBI Taxonomy" id="1887650"/>
    <lineage>
        <taxon>Viruses</taxon>
        <taxon>Duplodnaviria</taxon>
        <taxon>Heunggongvirae</taxon>
        <taxon>Uroviricota</taxon>
        <taxon>Caudoviricetes</taxon>
        <taxon>Gorjumvirus</taxon>
        <taxon>Gorjumvirus jumbo</taxon>
    </lineage>
</organism>
<protein>
    <submittedName>
        <fullName evidence="1">Uncharacterized protein</fullName>
    </submittedName>
</protein>
<evidence type="ECO:0000313" key="1">
    <source>
        <dbReference type="EMBL" id="AOE44596.1"/>
    </source>
</evidence>
<dbReference type="GeneID" id="29067978"/>
<proteinExistence type="predicted"/>